<evidence type="ECO:0000313" key="2">
    <source>
        <dbReference type="Proteomes" id="UP000264330"/>
    </source>
</evidence>
<accession>A0A3D5J1C1</accession>
<dbReference type="Proteomes" id="UP000264330">
    <property type="component" value="Unassembled WGS sequence"/>
</dbReference>
<organism evidence="1 2">
    <name type="scientific">Zunongwangia profunda</name>
    <dbReference type="NCBI Taxonomy" id="398743"/>
    <lineage>
        <taxon>Bacteria</taxon>
        <taxon>Pseudomonadati</taxon>
        <taxon>Bacteroidota</taxon>
        <taxon>Flavobacteriia</taxon>
        <taxon>Flavobacteriales</taxon>
        <taxon>Flavobacteriaceae</taxon>
        <taxon>Zunongwangia</taxon>
    </lineage>
</organism>
<dbReference type="AlphaFoldDB" id="A0A3D5J1C1"/>
<sequence length="73" mass="8557">MQIPPGIAPEELKGQKGFSIWIGAFDLYLFSLKRKWLSEKIISRSFRLHPEKRILAGLWASLFLQRLFKLFHG</sequence>
<comment type="caution">
    <text evidence="1">The sequence shown here is derived from an EMBL/GenBank/DDBJ whole genome shotgun (WGS) entry which is preliminary data.</text>
</comment>
<dbReference type="EMBL" id="DPMF01000275">
    <property type="protein sequence ID" value="HCV81753.1"/>
    <property type="molecule type" value="Genomic_DNA"/>
</dbReference>
<reference evidence="1 2" key="1">
    <citation type="journal article" date="2018" name="Nat. Biotechnol.">
        <title>A standardized bacterial taxonomy based on genome phylogeny substantially revises the tree of life.</title>
        <authorList>
            <person name="Parks D.H."/>
            <person name="Chuvochina M."/>
            <person name="Waite D.W."/>
            <person name="Rinke C."/>
            <person name="Skarshewski A."/>
            <person name="Chaumeil P.A."/>
            <person name="Hugenholtz P."/>
        </authorList>
    </citation>
    <scope>NUCLEOTIDE SEQUENCE [LARGE SCALE GENOMIC DNA]</scope>
    <source>
        <strain evidence="1">UBA9359</strain>
    </source>
</reference>
<gene>
    <name evidence="1" type="ORF">DGQ38_11970</name>
</gene>
<protein>
    <submittedName>
        <fullName evidence="1">Uncharacterized protein</fullName>
    </submittedName>
</protein>
<evidence type="ECO:0000313" key="1">
    <source>
        <dbReference type="EMBL" id="HCV81753.1"/>
    </source>
</evidence>
<name>A0A3D5J1C1_9FLAO</name>
<proteinExistence type="predicted"/>